<evidence type="ECO:0008006" key="8">
    <source>
        <dbReference type="Google" id="ProtNLM"/>
    </source>
</evidence>
<dbReference type="Gene3D" id="3.40.50.11270">
    <property type="match status" value="1"/>
</dbReference>
<evidence type="ECO:0000256" key="3">
    <source>
        <dbReference type="ARBA" id="ARBA00022723"/>
    </source>
</evidence>
<evidence type="ECO:0000256" key="4">
    <source>
        <dbReference type="ARBA" id="ARBA00023004"/>
    </source>
</evidence>
<evidence type="ECO:0000256" key="2">
    <source>
        <dbReference type="ARBA" id="ARBA00022485"/>
    </source>
</evidence>
<keyword evidence="4" id="KW-0408">Iron</keyword>
<dbReference type="GO" id="GO:0050992">
    <property type="term" value="P:dimethylallyl diphosphate biosynthetic process"/>
    <property type="evidence" value="ECO:0007669"/>
    <property type="project" value="InterPro"/>
</dbReference>
<dbReference type="GO" id="GO:0051745">
    <property type="term" value="F:4-hydroxy-3-methylbut-2-enyl diphosphate reductase activity"/>
    <property type="evidence" value="ECO:0007669"/>
    <property type="project" value="InterPro"/>
</dbReference>
<evidence type="ECO:0000313" key="7">
    <source>
        <dbReference type="Proteomes" id="UP000823634"/>
    </source>
</evidence>
<accession>A0A9D9DGM1</accession>
<evidence type="ECO:0000256" key="5">
    <source>
        <dbReference type="ARBA" id="ARBA00023014"/>
    </source>
</evidence>
<gene>
    <name evidence="6" type="ORF">IAC61_03140</name>
</gene>
<dbReference type="GO" id="GO:0051539">
    <property type="term" value="F:4 iron, 4 sulfur cluster binding"/>
    <property type="evidence" value="ECO:0007669"/>
    <property type="project" value="UniProtKB-KW"/>
</dbReference>
<keyword evidence="3" id="KW-0479">Metal-binding</keyword>
<dbReference type="InterPro" id="IPR003451">
    <property type="entry name" value="LytB/IspH"/>
</dbReference>
<comment type="cofactor">
    <cofactor evidence="1">
        <name>[4Fe-4S] cluster</name>
        <dbReference type="ChEBI" id="CHEBI:49883"/>
    </cofactor>
</comment>
<keyword evidence="5" id="KW-0411">Iron-sulfur</keyword>
<reference evidence="6" key="2">
    <citation type="journal article" date="2021" name="PeerJ">
        <title>Extensive microbial diversity within the chicken gut microbiome revealed by metagenomics and culture.</title>
        <authorList>
            <person name="Gilroy R."/>
            <person name="Ravi A."/>
            <person name="Getino M."/>
            <person name="Pursley I."/>
            <person name="Horton D.L."/>
            <person name="Alikhan N.F."/>
            <person name="Baker D."/>
            <person name="Gharbi K."/>
            <person name="Hall N."/>
            <person name="Watson M."/>
            <person name="Adriaenssens E.M."/>
            <person name="Foster-Nyarko E."/>
            <person name="Jarju S."/>
            <person name="Secka A."/>
            <person name="Antonio M."/>
            <person name="Oren A."/>
            <person name="Chaudhuri R.R."/>
            <person name="La Ragione R."/>
            <person name="Hildebrand F."/>
            <person name="Pallen M.J."/>
        </authorList>
    </citation>
    <scope>NUCLEOTIDE SEQUENCE</scope>
    <source>
        <strain evidence="6">17113</strain>
    </source>
</reference>
<dbReference type="PANTHER" id="PTHR30426:SF0">
    <property type="entry name" value="4-HYDROXY-3-METHYLBUT-2-ENYL DIPHOSPHATE REDUCTASE"/>
    <property type="match status" value="1"/>
</dbReference>
<dbReference type="GO" id="GO:0046872">
    <property type="term" value="F:metal ion binding"/>
    <property type="evidence" value="ECO:0007669"/>
    <property type="project" value="UniProtKB-KW"/>
</dbReference>
<dbReference type="AlphaFoldDB" id="A0A9D9DGM1"/>
<comment type="caution">
    <text evidence="6">The sequence shown here is derived from an EMBL/GenBank/DDBJ whole genome shotgun (WGS) entry which is preliminary data.</text>
</comment>
<protein>
    <recommendedName>
        <fullName evidence="8">4-hydroxy-3-methylbut-2-enyl diphosphate reductase</fullName>
    </recommendedName>
</protein>
<dbReference type="Gene3D" id="3.40.1010.20">
    <property type="entry name" value="4-hydroxy-3-methylbut-2-enyl diphosphate reductase, catalytic domain"/>
    <property type="match status" value="2"/>
</dbReference>
<dbReference type="EMBL" id="JADINA010000021">
    <property type="protein sequence ID" value="MBO8426298.1"/>
    <property type="molecule type" value="Genomic_DNA"/>
</dbReference>
<organism evidence="6 7">
    <name type="scientific">Candidatus Alloenteromonas pullistercoris</name>
    <dbReference type="NCBI Taxonomy" id="2840785"/>
    <lineage>
        <taxon>Bacteria</taxon>
        <taxon>Bacillati</taxon>
        <taxon>Bacillota</taxon>
        <taxon>Bacillota incertae sedis</taxon>
        <taxon>Candidatus Alloenteromonas</taxon>
    </lineage>
</organism>
<dbReference type="GO" id="GO:0019288">
    <property type="term" value="P:isopentenyl diphosphate biosynthetic process, methylerythritol 4-phosphate pathway"/>
    <property type="evidence" value="ECO:0007669"/>
    <property type="project" value="InterPro"/>
</dbReference>
<proteinExistence type="predicted"/>
<name>A0A9D9DGM1_9FIRM</name>
<evidence type="ECO:0000313" key="6">
    <source>
        <dbReference type="EMBL" id="MBO8426298.1"/>
    </source>
</evidence>
<sequence>MEVTLVEPYGYCYGVLKAIEAAERARQEDPEKPIYCLGRLVHNEKAVSELAEKGVFTLVESSPDLGPLLNDAPKGSTILFSAHGHESRLESLCLPLGLSYIDAACPYVKANAALGKAKLGQVAYIGAKGHAECFAFLKNVCPIAFFDVKEGKLTAYKEGKPLGAIAQTTLSESEIEAGLSVLRSRYGEMRLLAGRCPETIRRQKEVKQALKKADCLLVLGSNTSSNSRKLLELALSSGTPAYLALGLEEVKRLDLSPYRRLALCSGASTSKQEVLRCRDYLLSL</sequence>
<keyword evidence="2" id="KW-0004">4Fe-4S</keyword>
<dbReference type="Pfam" id="PF02401">
    <property type="entry name" value="LYTB"/>
    <property type="match status" value="1"/>
</dbReference>
<reference evidence="6" key="1">
    <citation type="submission" date="2020-10" db="EMBL/GenBank/DDBJ databases">
        <authorList>
            <person name="Gilroy R."/>
        </authorList>
    </citation>
    <scope>NUCLEOTIDE SEQUENCE</scope>
    <source>
        <strain evidence="6">17113</strain>
    </source>
</reference>
<evidence type="ECO:0000256" key="1">
    <source>
        <dbReference type="ARBA" id="ARBA00001966"/>
    </source>
</evidence>
<dbReference type="Proteomes" id="UP000823634">
    <property type="component" value="Unassembled WGS sequence"/>
</dbReference>
<dbReference type="PANTHER" id="PTHR30426">
    <property type="entry name" value="4-HYDROXY-3-METHYLBUT-2-ENYL DIPHOSPHATE REDUCTASE"/>
    <property type="match status" value="1"/>
</dbReference>